<organism evidence="1 2">
    <name type="scientific">Streptomyces brasiliscabiei</name>
    <dbReference type="NCBI Taxonomy" id="2736302"/>
    <lineage>
        <taxon>Bacteria</taxon>
        <taxon>Bacillati</taxon>
        <taxon>Actinomycetota</taxon>
        <taxon>Actinomycetes</taxon>
        <taxon>Kitasatosporales</taxon>
        <taxon>Streptomycetaceae</taxon>
        <taxon>Streptomyces</taxon>
    </lineage>
</organism>
<protein>
    <recommendedName>
        <fullName evidence="3">Glycosyltransferase</fullName>
    </recommendedName>
</protein>
<name>A0ABU8G9R4_9ACTN</name>
<evidence type="ECO:0000313" key="1">
    <source>
        <dbReference type="EMBL" id="MEI5609947.1"/>
    </source>
</evidence>
<dbReference type="EMBL" id="JBBAYM010000007">
    <property type="protein sequence ID" value="MEI5609947.1"/>
    <property type="molecule type" value="Genomic_DNA"/>
</dbReference>
<keyword evidence="2" id="KW-1185">Reference proteome</keyword>
<dbReference type="RefSeq" id="WP_336558245.1">
    <property type="nucleotide sequence ID" value="NZ_JBBAYL010000004.1"/>
</dbReference>
<evidence type="ECO:0000313" key="2">
    <source>
        <dbReference type="Proteomes" id="UP001365781"/>
    </source>
</evidence>
<reference evidence="1 2" key="1">
    <citation type="submission" date="2024-03" db="EMBL/GenBank/DDBJ databases">
        <title>First Report of Pectobacterium brasiliscabiei causing potato scab in china.</title>
        <authorList>
            <person name="Handique U."/>
        </authorList>
    </citation>
    <scope>NUCLEOTIDE SEQUENCE [LARGE SCALE GENOMIC DNA]</scope>
    <source>
        <strain evidence="1 2">ZRIMU1503</strain>
    </source>
</reference>
<comment type="caution">
    <text evidence="1">The sequence shown here is derived from an EMBL/GenBank/DDBJ whole genome shotgun (WGS) entry which is preliminary data.</text>
</comment>
<proteinExistence type="predicted"/>
<gene>
    <name evidence="1" type="ORF">WB403_12285</name>
</gene>
<sequence>MRVFGLLSWYEEPAPWLAECVAGLAKLCDHLIAVDGPYALFPGSTRKPASGSEQADTIARTAAGAGIGCTVHVPREPWWGNEVAKRDYMMRLAMTMAQPGVDWLVRVDADEVFTQVPPDTRKILAETDLDVAEVTMWERGDGQDSQFPLRVGFRALPGIRIQQAHYVVTVPGLDGTTRVLVGNDTVHRAEPALPLWDVRLEHRTGQRSAMRRALKDQYYAQLPQIEQVKEL</sequence>
<accession>A0ABU8G9R4</accession>
<evidence type="ECO:0008006" key="3">
    <source>
        <dbReference type="Google" id="ProtNLM"/>
    </source>
</evidence>
<dbReference type="Proteomes" id="UP001365781">
    <property type="component" value="Unassembled WGS sequence"/>
</dbReference>